<keyword evidence="3" id="KW-1185">Reference proteome</keyword>
<dbReference type="AlphaFoldDB" id="A0A2V3JCR3"/>
<evidence type="ECO:0000313" key="3">
    <source>
        <dbReference type="Proteomes" id="UP000247409"/>
    </source>
</evidence>
<name>A0A2V3JCR3_9FLOR</name>
<dbReference type="Proteomes" id="UP000247409">
    <property type="component" value="Unassembled WGS sequence"/>
</dbReference>
<dbReference type="EMBL" id="NBIV01000001">
    <property type="protein sequence ID" value="PXF50020.1"/>
    <property type="molecule type" value="Genomic_DNA"/>
</dbReference>
<evidence type="ECO:0000313" key="2">
    <source>
        <dbReference type="EMBL" id="PXF50020.1"/>
    </source>
</evidence>
<accession>A0A2V3JCR3</accession>
<dbReference type="OrthoDB" id="10554280at2759"/>
<proteinExistence type="predicted"/>
<reference evidence="2 3" key="1">
    <citation type="journal article" date="2018" name="Mol. Biol. Evol.">
        <title>Analysis of the draft genome of the red seaweed Gracilariopsis chorda provides insights into genome size evolution in Rhodophyta.</title>
        <authorList>
            <person name="Lee J."/>
            <person name="Yang E.C."/>
            <person name="Graf L."/>
            <person name="Yang J.H."/>
            <person name="Qiu H."/>
            <person name="Zel Zion U."/>
            <person name="Chan C.X."/>
            <person name="Stephens T.G."/>
            <person name="Weber A.P.M."/>
            <person name="Boo G.H."/>
            <person name="Boo S.M."/>
            <person name="Kim K.M."/>
            <person name="Shin Y."/>
            <person name="Jung M."/>
            <person name="Lee S.J."/>
            <person name="Yim H.S."/>
            <person name="Lee J.H."/>
            <person name="Bhattacharya D."/>
            <person name="Yoon H.S."/>
        </authorList>
    </citation>
    <scope>NUCLEOTIDE SEQUENCE [LARGE SCALE GENOMIC DNA]</scope>
    <source>
        <strain evidence="2 3">SKKU-2015</strain>
        <tissue evidence="2">Whole body</tissue>
    </source>
</reference>
<gene>
    <name evidence="2" type="ORF">BWQ96_00180</name>
</gene>
<evidence type="ECO:0000256" key="1">
    <source>
        <dbReference type="SAM" id="MobiDB-lite"/>
    </source>
</evidence>
<comment type="caution">
    <text evidence="2">The sequence shown here is derived from an EMBL/GenBank/DDBJ whole genome shotgun (WGS) entry which is preliminary data.</text>
</comment>
<organism evidence="2 3">
    <name type="scientific">Gracilariopsis chorda</name>
    <dbReference type="NCBI Taxonomy" id="448386"/>
    <lineage>
        <taxon>Eukaryota</taxon>
        <taxon>Rhodophyta</taxon>
        <taxon>Florideophyceae</taxon>
        <taxon>Rhodymeniophycidae</taxon>
        <taxon>Gracilariales</taxon>
        <taxon>Gracilariaceae</taxon>
        <taxon>Gracilariopsis</taxon>
    </lineage>
</organism>
<protein>
    <submittedName>
        <fullName evidence="2">Uncharacterized protein</fullName>
    </submittedName>
</protein>
<sequence>MSVTAQTPAVYERAVLLFSADPAKNPFTEPKPEPPPLGFHLRPRTDDELAQNFAIWRAVQASSVHPSDIPILSADPNLPPTPLHVPVFMLRVPCSLYKWLAKLNWGEVMHAMLCELHRAALDGLPLRFVARSVRKELKSMTKRERYWVEEGLDDESDGEYGYTSDSDKPGDPYDTPESHQLSVLEDRLCEDGSGRLPIPKSWSLVPTAKFTNIAAHFADQRFNDTAIHAGWGLWVMFVDIAMRIPNVKDSYYAERFSSLLAVRGFEFLWLQIKALYELGGVTKRCRCPAPATGDDQSVVPKNRYERCVWDAKGLSGLLNNDLSLEKNALQLPAVHQTCPTTRKANLRTSVASSIRKRRKNLTYFACLPEEVLTEFIIPMVCLDANRMPRHFGTDI</sequence>
<feature type="region of interest" description="Disordered" evidence="1">
    <location>
        <begin position="154"/>
        <end position="178"/>
    </location>
</feature>